<feature type="region of interest" description="Disordered" evidence="1">
    <location>
        <begin position="760"/>
        <end position="780"/>
    </location>
</feature>
<dbReference type="PANTHER" id="PTHR16166:SF146">
    <property type="entry name" value="VACUOLAR PROTEIN SORTING-ASSOCIATED PROTEIN 13A-LIKE ISOFORM X1"/>
    <property type="match status" value="1"/>
</dbReference>
<comment type="caution">
    <text evidence="4">The sequence shown here is derived from an EMBL/GenBank/DDBJ whole genome shotgun (WGS) entry which is preliminary data.</text>
</comment>
<accession>A0A8S3S0G9</accession>
<feature type="compositionally biased region" description="Acidic residues" evidence="1">
    <location>
        <begin position="770"/>
        <end position="779"/>
    </location>
</feature>
<dbReference type="PANTHER" id="PTHR16166">
    <property type="entry name" value="VACUOLAR PROTEIN SORTING-ASSOCIATED PROTEIN VPS13"/>
    <property type="match status" value="1"/>
</dbReference>
<evidence type="ECO:0000259" key="2">
    <source>
        <dbReference type="Pfam" id="PF25036"/>
    </source>
</evidence>
<feature type="domain" description="Vacuolar protein sorting-associated protein 13 VPS13 adaptor binding" evidence="2">
    <location>
        <begin position="263"/>
        <end position="716"/>
    </location>
</feature>
<dbReference type="InterPro" id="IPR056748">
    <property type="entry name" value="VPS13-like_C"/>
</dbReference>
<keyword evidence="5" id="KW-1185">Reference proteome</keyword>
<evidence type="ECO:0000256" key="1">
    <source>
        <dbReference type="SAM" id="MobiDB-lite"/>
    </source>
</evidence>
<evidence type="ECO:0000313" key="4">
    <source>
        <dbReference type="EMBL" id="CAG2212443.1"/>
    </source>
</evidence>
<feature type="domain" description="Intermembrane lipid transfer protein VPS13-like C-terminal" evidence="3">
    <location>
        <begin position="1358"/>
        <end position="1466"/>
    </location>
</feature>
<protein>
    <submittedName>
        <fullName evidence="4">VPS13A_C</fullName>
    </submittedName>
</protein>
<evidence type="ECO:0000259" key="3">
    <source>
        <dbReference type="Pfam" id="PF25037"/>
    </source>
</evidence>
<dbReference type="InterPro" id="IPR009543">
    <property type="entry name" value="VPS13_VAB"/>
</dbReference>
<proteinExistence type="predicted"/>
<organism evidence="4 5">
    <name type="scientific">Mytilus edulis</name>
    <name type="common">Blue mussel</name>
    <dbReference type="NCBI Taxonomy" id="6550"/>
    <lineage>
        <taxon>Eukaryota</taxon>
        <taxon>Metazoa</taxon>
        <taxon>Spiralia</taxon>
        <taxon>Lophotrochozoa</taxon>
        <taxon>Mollusca</taxon>
        <taxon>Bivalvia</taxon>
        <taxon>Autobranchia</taxon>
        <taxon>Pteriomorphia</taxon>
        <taxon>Mytilida</taxon>
        <taxon>Mytiloidea</taxon>
        <taxon>Mytilidae</taxon>
        <taxon>Mytilinae</taxon>
        <taxon>Mytilus</taxon>
    </lineage>
</organism>
<dbReference type="Proteomes" id="UP000683360">
    <property type="component" value="Unassembled WGS sequence"/>
</dbReference>
<dbReference type="Pfam" id="PF25036">
    <property type="entry name" value="VPS13_VAB"/>
    <property type="match status" value="1"/>
</dbReference>
<name>A0A8S3S0G9_MYTED</name>
<evidence type="ECO:0000313" key="5">
    <source>
        <dbReference type="Proteomes" id="UP000683360"/>
    </source>
</evidence>
<reference evidence="4" key="1">
    <citation type="submission" date="2021-03" db="EMBL/GenBank/DDBJ databases">
        <authorList>
            <person name="Bekaert M."/>
        </authorList>
    </citation>
    <scope>NUCLEOTIDE SEQUENCE</scope>
</reference>
<dbReference type="Pfam" id="PF25037">
    <property type="entry name" value="VPS13_C"/>
    <property type="match status" value="1"/>
</dbReference>
<gene>
    <name evidence="4" type="ORF">MEDL_26415</name>
</gene>
<sequence length="1500" mass="170511">MASQDQLLLNVTPQAIDVLTDVTNVSQSYYIIMASQDQLLLNVTPHRCSYIDVLTWPDVTKMFLMSVVLHHHGLSGPITSKCHTQQAIDVLTDVTNVTNAMMTPEAVEGESKSRPAFEINNQLGLDTSMVLHPDIKVHENHVKKCHVLRQGKDDNQVKIVLRDENDERIDLPDIKEECGDDVDGLVSRSDDFVAETLAAFGNMMTSSGAFVFDDDPDYLSGDKMDINRLKIQMENSLTFAVDIYCKTEDLKQYGISVTYIELGQYSKLKTLQPGQEYVIPLFLAYNSDLFVAPTDLRGIQIHNNGIWWKDIQRTKERAKTYTCTGGTDGDKVFKVYLADGKKLTPRQEVPKGVPYFTLVLKPPVLIHNYLPYDLQYSLEVRNFSKLKHGESTPLDTVESSKSYKLHLQLQDYLGCDWAGIFDLLDSQNLEEFKAVTMTSYDGGDENANKHLALIVNASVKMSLDLYIYSPYWIINKTDLPILIRGSNSDAVYDCTLPSADSSLAPSILFRFKKHKRKKAKLKVYESKWSQSFSMDTVGNSGVVICYDKERKIKYRLLLQCQWSHLKLSRIVTITPFFLVINKSSYNLWYMEKNEEKDLWLDLKKNQCSPFWPCTDNGKLCVRYDNSNISSSYIPINTVCNTVLRMENGRAMCVNVSGGIESPRSITFTDYDIGDSPVRIENLCEDVFIVIHQCNQHQMTVLGADQSVLYTWDEPAGTRKLMWNVYGGSNKQDLELDITKDSYDCKNLTVQQVPVADTYRYKDQSNRIDSSPDDDSDVIDTVDSPKHQAKMKTKSYKMTIYWVSFLDGQQRVVLFTCDKQIAEAARLSHVGSMTKDHDMGTGVKMTEGEQANYVFMLSLSGIGVSIINRAQEEVAYVSISGMPSMWEIEVKNKWKMLEDVTLVTWLEDKWNHAVEHANLEDRIEVDFSNVGKLRMMKPYMGELRRVCPPGLLFHYSQSEHQTFIHAKVHKVQIDNQLLDAYFQTALYSSPIPMYIVKKKGPKPFLEFGMIRRKVPENNIDTFRQFQIIMQELNVQLDWGFIVSIQDVFSSLFQKEQSESERLRSDLLMAQRPLHEIADVMASSLPDRIFFEFFKISPIKLNVSFSLSGTPHTCGEDQPSLASDIKEFLRNSVGATLTEIKDNELKMVHFEQKGLHITRDQMWSLALAHYRQQLMMQLYVIILGLDVLGNPYGLFKDLTTGVSELFYEPVMDTLRGDENFSENMARGFQSAISHIVGGTSNSVARVTGSLGNAFAYMSFDEEFQRKRQRRQNQPPRDLPHSLALAGQGFLSGIKYGLTGIVLDPLHGATEDGVEGFFKGIGKGLLGLITQPIGGVLDLVSLAFDGVRRTAEMDGGFIVRMRLPRYVNPYRGLQPFSQYMARGCHLLNTLKGGMYFKTDVFIDFAPLSYNDRADLVVITNRHILYLDRNRFSSGYDVEWEIELKSIIGVPALLDEDKKIVITLKDNTGTVFSGNHVDISSQDSGIMKWLHERIENVLKQQIYR</sequence>
<dbReference type="InterPro" id="IPR026847">
    <property type="entry name" value="VPS13"/>
</dbReference>
<dbReference type="OrthoDB" id="428159at2759"/>
<dbReference type="GO" id="GO:0045053">
    <property type="term" value="P:protein retention in Golgi apparatus"/>
    <property type="evidence" value="ECO:0007669"/>
    <property type="project" value="TreeGrafter"/>
</dbReference>
<dbReference type="GO" id="GO:0006623">
    <property type="term" value="P:protein targeting to vacuole"/>
    <property type="evidence" value="ECO:0007669"/>
    <property type="project" value="TreeGrafter"/>
</dbReference>
<dbReference type="EMBL" id="CAJPWZ010001299">
    <property type="protein sequence ID" value="CAG2212443.1"/>
    <property type="molecule type" value="Genomic_DNA"/>
</dbReference>